<keyword evidence="3" id="KW-0560">Oxidoreductase</keyword>
<keyword evidence="2" id="KW-0521">NADP</keyword>
<dbReference type="InterPro" id="IPR016040">
    <property type="entry name" value="NAD(P)-bd_dom"/>
</dbReference>
<evidence type="ECO:0000259" key="4">
    <source>
        <dbReference type="Pfam" id="PF13460"/>
    </source>
</evidence>
<dbReference type="Pfam" id="PF13460">
    <property type="entry name" value="NAD_binding_10"/>
    <property type="match status" value="1"/>
</dbReference>
<dbReference type="InterPro" id="IPR051609">
    <property type="entry name" value="NmrA/Isoflavone_reductase-like"/>
</dbReference>
<dbReference type="PANTHER" id="PTHR47706">
    <property type="entry name" value="NMRA-LIKE FAMILY PROTEIN"/>
    <property type="match status" value="1"/>
</dbReference>
<comment type="caution">
    <text evidence="5">The sequence shown here is derived from an EMBL/GenBank/DDBJ whole genome shotgun (WGS) entry which is preliminary data.</text>
</comment>
<sequence>MVAIAIAGGTGNIGQTIAEVLKENPEHKVIVLSRKAPEVQDEAAPVIVVNYDDVDELTRVLENDNIHTVISTIPVMGPESGGPEINLVRAADKSGPTKRFISSDWSIPFPKMGEPSPQHAARAATIAELRETGLEWTTVHNGYLTDYFGVPHIKSHMRLIAINVDMANKAASLPGTGDDVVSFTYSFDVAKFVELAIGLPRWEEELFCYGDHCTFNEVVRMAEQATASKFSVAYDSKEKLKQGHITELPSHPLAYSYFPKPVLQSVFATFGLYVIQGLFKMPEERSLNRLFPDVKTKKVSEVINAWKGK</sequence>
<accession>A0AAJ0BRZ2</accession>
<protein>
    <recommendedName>
        <fullName evidence="4">NAD(P)-binding domain-containing protein</fullName>
    </recommendedName>
</protein>
<dbReference type="Proteomes" id="UP001244011">
    <property type="component" value="Unassembled WGS sequence"/>
</dbReference>
<dbReference type="EMBL" id="MU839028">
    <property type="protein sequence ID" value="KAK1763389.1"/>
    <property type="molecule type" value="Genomic_DNA"/>
</dbReference>
<evidence type="ECO:0000256" key="3">
    <source>
        <dbReference type="ARBA" id="ARBA00023002"/>
    </source>
</evidence>
<evidence type="ECO:0000256" key="2">
    <source>
        <dbReference type="ARBA" id="ARBA00022857"/>
    </source>
</evidence>
<dbReference type="SUPFAM" id="SSF51735">
    <property type="entry name" value="NAD(P)-binding Rossmann-fold domains"/>
    <property type="match status" value="1"/>
</dbReference>
<reference evidence="5" key="1">
    <citation type="submission" date="2023-06" db="EMBL/GenBank/DDBJ databases">
        <title>Genome-scale phylogeny and comparative genomics of the fungal order Sordariales.</title>
        <authorList>
            <consortium name="Lawrence Berkeley National Laboratory"/>
            <person name="Hensen N."/>
            <person name="Bonometti L."/>
            <person name="Westerberg I."/>
            <person name="Brannstrom I.O."/>
            <person name="Guillou S."/>
            <person name="Cros-Aarteil S."/>
            <person name="Calhoun S."/>
            <person name="Haridas S."/>
            <person name="Kuo A."/>
            <person name="Mondo S."/>
            <person name="Pangilinan J."/>
            <person name="Riley R."/>
            <person name="Labutti K."/>
            <person name="Andreopoulos B."/>
            <person name="Lipzen A."/>
            <person name="Chen C."/>
            <person name="Yanf M."/>
            <person name="Daum C."/>
            <person name="Ng V."/>
            <person name="Clum A."/>
            <person name="Steindorff A."/>
            <person name="Ohm R."/>
            <person name="Martin F."/>
            <person name="Silar P."/>
            <person name="Natvig D."/>
            <person name="Lalanne C."/>
            <person name="Gautier V."/>
            <person name="Ament-Velasquez S.L."/>
            <person name="Kruys A."/>
            <person name="Hutchinson M.I."/>
            <person name="Powell A.J."/>
            <person name="Barry K."/>
            <person name="Miller A.N."/>
            <person name="Grigoriev I.V."/>
            <person name="Debuchy R."/>
            <person name="Gladieux P."/>
            <person name="Thoren M.H."/>
            <person name="Johannesson H."/>
        </authorList>
    </citation>
    <scope>NUCLEOTIDE SEQUENCE</scope>
    <source>
        <strain evidence="5">8032-3</strain>
    </source>
</reference>
<proteinExistence type="inferred from homology"/>
<dbReference type="RefSeq" id="XP_060279602.1">
    <property type="nucleotide sequence ID" value="XM_060429036.1"/>
</dbReference>
<evidence type="ECO:0000313" key="6">
    <source>
        <dbReference type="Proteomes" id="UP001244011"/>
    </source>
</evidence>
<dbReference type="Gene3D" id="3.90.25.10">
    <property type="entry name" value="UDP-galactose 4-epimerase, domain 1"/>
    <property type="match status" value="1"/>
</dbReference>
<name>A0AAJ0BRZ2_9PEZI</name>
<dbReference type="Gene3D" id="3.40.50.720">
    <property type="entry name" value="NAD(P)-binding Rossmann-like Domain"/>
    <property type="match status" value="1"/>
</dbReference>
<dbReference type="GO" id="GO:0016491">
    <property type="term" value="F:oxidoreductase activity"/>
    <property type="evidence" value="ECO:0007669"/>
    <property type="project" value="UniProtKB-KW"/>
</dbReference>
<dbReference type="GeneID" id="85312223"/>
<evidence type="ECO:0000313" key="5">
    <source>
        <dbReference type="EMBL" id="KAK1763389.1"/>
    </source>
</evidence>
<evidence type="ECO:0000256" key="1">
    <source>
        <dbReference type="ARBA" id="ARBA00005725"/>
    </source>
</evidence>
<feature type="domain" description="NAD(P)-binding" evidence="4">
    <location>
        <begin position="8"/>
        <end position="146"/>
    </location>
</feature>
<dbReference type="InterPro" id="IPR036291">
    <property type="entry name" value="NAD(P)-bd_dom_sf"/>
</dbReference>
<dbReference type="AlphaFoldDB" id="A0AAJ0BRZ2"/>
<keyword evidence="6" id="KW-1185">Reference proteome</keyword>
<comment type="similarity">
    <text evidence="1">Belongs to the NmrA-type oxidoreductase family. Isoflavone reductase subfamily.</text>
</comment>
<dbReference type="PANTHER" id="PTHR47706:SF4">
    <property type="entry name" value="NMRA-LIKE DOMAIN-CONTAINING PROTEIN"/>
    <property type="match status" value="1"/>
</dbReference>
<organism evidence="5 6">
    <name type="scientific">Phialemonium atrogriseum</name>
    <dbReference type="NCBI Taxonomy" id="1093897"/>
    <lineage>
        <taxon>Eukaryota</taxon>
        <taxon>Fungi</taxon>
        <taxon>Dikarya</taxon>
        <taxon>Ascomycota</taxon>
        <taxon>Pezizomycotina</taxon>
        <taxon>Sordariomycetes</taxon>
        <taxon>Sordariomycetidae</taxon>
        <taxon>Cephalothecales</taxon>
        <taxon>Cephalothecaceae</taxon>
        <taxon>Phialemonium</taxon>
    </lineage>
</organism>
<gene>
    <name evidence="5" type="ORF">QBC33DRAFT_550029</name>
</gene>